<dbReference type="InterPro" id="IPR021858">
    <property type="entry name" value="Fun_TF"/>
</dbReference>
<sequence length="553" mass="61620">MEPPQQSPCSTSSRPSVSSGSSVELPYGNPAPAKAAPAGFLFVDSQVDNPQNHALKKEKQSFVLNKYFRKKRQAAIERIKPSTPAAGTRPRLGPRHRVAGKEGDESQQTSDNVDTITRHAAQSLTMYLSQGYTDPFTSVALEMSDPTYSYFYQFRVHTIPACYPLDATRISTYWWRQGITQPALLQSLLFLAAGHQASLQISSGNSSQGGLRQLRDSLRLRIDALKRLQNIIQDPISAVAESTVLAVATIATIEAVNANIPAVEAHMKGLKRLIKLMGGLELGNHMFLSKVYLSDVKSAALNNTPPIFPILPKWRSAIMRYPKMFQITGQEELKIPEALSNLGRSIFDAPWFLGLEPSMRTFFRVFFCLVIYYELAILAPELVMPTDNDLYILLEYQLLSTRYPLTTTTLATADDEDGINSQSPLNEPLRHTLLLYLNIRMWHLQPFPLMQHMSAALKESLLALSSNTSAPHLSTNTIAPDLLFWILFVGGLASQGYECHAWFVKGLSLTARVLELEDWTQARAVLGGFFYTDQPAQRRKEEALWSAVISNEG</sequence>
<feature type="region of interest" description="Disordered" evidence="1">
    <location>
        <begin position="1"/>
        <end position="30"/>
    </location>
</feature>
<evidence type="ECO:0000256" key="1">
    <source>
        <dbReference type="SAM" id="MobiDB-lite"/>
    </source>
</evidence>
<evidence type="ECO:0008006" key="4">
    <source>
        <dbReference type="Google" id="ProtNLM"/>
    </source>
</evidence>
<accession>A0ABR4HGR1</accession>
<feature type="region of interest" description="Disordered" evidence="1">
    <location>
        <begin position="80"/>
        <end position="112"/>
    </location>
</feature>
<protein>
    <recommendedName>
        <fullName evidence="4">Fungal-specific transcription factor domain-containing protein</fullName>
    </recommendedName>
</protein>
<dbReference type="Pfam" id="PF11951">
    <property type="entry name" value="Fungal_trans_2"/>
    <property type="match status" value="1"/>
</dbReference>
<name>A0ABR4HGR1_9EURO</name>
<comment type="caution">
    <text evidence="2">The sequence shown here is derived from an EMBL/GenBank/DDBJ whole genome shotgun (WGS) entry which is preliminary data.</text>
</comment>
<dbReference type="PANTHER" id="PTHR37540">
    <property type="entry name" value="TRANSCRIPTION FACTOR (ACR-2), PUTATIVE-RELATED-RELATED"/>
    <property type="match status" value="1"/>
</dbReference>
<keyword evidence="3" id="KW-1185">Reference proteome</keyword>
<reference evidence="2 3" key="1">
    <citation type="submission" date="2024-07" db="EMBL/GenBank/DDBJ databases">
        <title>Section-level genome sequencing and comparative genomics of Aspergillus sections Usti and Cavernicolus.</title>
        <authorList>
            <consortium name="Lawrence Berkeley National Laboratory"/>
            <person name="Nybo J.L."/>
            <person name="Vesth T.C."/>
            <person name="Theobald S."/>
            <person name="Frisvad J.C."/>
            <person name="Larsen T.O."/>
            <person name="Kjaerboelling I."/>
            <person name="Rothschild-Mancinelli K."/>
            <person name="Lyhne E.K."/>
            <person name="Kogle M.E."/>
            <person name="Barry K."/>
            <person name="Clum A."/>
            <person name="Na H."/>
            <person name="Ledsgaard L."/>
            <person name="Lin J."/>
            <person name="Lipzen A."/>
            <person name="Kuo A."/>
            <person name="Riley R."/>
            <person name="Mondo S."/>
            <person name="LaButti K."/>
            <person name="Haridas S."/>
            <person name="Pangalinan J."/>
            <person name="Salamov A.A."/>
            <person name="Simmons B.A."/>
            <person name="Magnuson J.K."/>
            <person name="Chen J."/>
            <person name="Drula E."/>
            <person name="Henrissat B."/>
            <person name="Wiebenga A."/>
            <person name="Lubbers R.J."/>
            <person name="Gomes A.C."/>
            <person name="Makela M.R."/>
            <person name="Stajich J."/>
            <person name="Grigoriev I.V."/>
            <person name="Mortensen U.H."/>
            <person name="De vries R.P."/>
            <person name="Baker S.E."/>
            <person name="Andersen M.R."/>
        </authorList>
    </citation>
    <scope>NUCLEOTIDE SEQUENCE [LARGE SCALE GENOMIC DNA]</scope>
    <source>
        <strain evidence="2 3">CBS 600.67</strain>
    </source>
</reference>
<dbReference type="Proteomes" id="UP001610335">
    <property type="component" value="Unassembled WGS sequence"/>
</dbReference>
<evidence type="ECO:0000313" key="3">
    <source>
        <dbReference type="Proteomes" id="UP001610335"/>
    </source>
</evidence>
<dbReference type="EMBL" id="JBFXLS010000122">
    <property type="protein sequence ID" value="KAL2814673.1"/>
    <property type="molecule type" value="Genomic_DNA"/>
</dbReference>
<feature type="compositionally biased region" description="Low complexity" evidence="1">
    <location>
        <begin position="7"/>
        <end position="22"/>
    </location>
</feature>
<organism evidence="2 3">
    <name type="scientific">Aspergillus cavernicola</name>
    <dbReference type="NCBI Taxonomy" id="176166"/>
    <lineage>
        <taxon>Eukaryota</taxon>
        <taxon>Fungi</taxon>
        <taxon>Dikarya</taxon>
        <taxon>Ascomycota</taxon>
        <taxon>Pezizomycotina</taxon>
        <taxon>Eurotiomycetes</taxon>
        <taxon>Eurotiomycetidae</taxon>
        <taxon>Eurotiales</taxon>
        <taxon>Aspergillaceae</taxon>
        <taxon>Aspergillus</taxon>
        <taxon>Aspergillus subgen. Nidulantes</taxon>
    </lineage>
</organism>
<evidence type="ECO:0000313" key="2">
    <source>
        <dbReference type="EMBL" id="KAL2814673.1"/>
    </source>
</evidence>
<gene>
    <name evidence="2" type="ORF">BDW59DRAFT_154243</name>
</gene>
<proteinExistence type="predicted"/>
<dbReference type="PANTHER" id="PTHR37540:SF5">
    <property type="entry name" value="TRANSCRIPTION FACTOR DOMAIN-CONTAINING PROTEIN"/>
    <property type="match status" value="1"/>
</dbReference>